<reference evidence="2" key="1">
    <citation type="submission" date="2025-08" db="UniProtKB">
        <authorList>
            <consortium name="RefSeq"/>
        </authorList>
    </citation>
    <scope>IDENTIFICATION</scope>
    <source>
        <tissue evidence="2">Entire body</tissue>
    </source>
</reference>
<dbReference type="InterPro" id="IPR001888">
    <property type="entry name" value="Transposase_1"/>
</dbReference>
<dbReference type="PANTHER" id="PTHR46060:SF1">
    <property type="entry name" value="MARINER MOS1 TRANSPOSASE-LIKE PROTEIN"/>
    <property type="match status" value="1"/>
</dbReference>
<gene>
    <name evidence="2" type="primary">LOC108742836</name>
</gene>
<name>A0A7F5RH29_AGRPL</name>
<dbReference type="KEGG" id="apln:108742836"/>
<keyword evidence="1" id="KW-1185">Reference proteome</keyword>
<dbReference type="InterPro" id="IPR036397">
    <property type="entry name" value="RNaseH_sf"/>
</dbReference>
<dbReference type="AlphaFoldDB" id="A0A7F5RH29"/>
<dbReference type="OrthoDB" id="6818839at2759"/>
<dbReference type="InParanoid" id="A0A7F5RH29"/>
<organism evidence="1 2">
    <name type="scientific">Agrilus planipennis</name>
    <name type="common">Emerald ash borer</name>
    <name type="synonym">Agrilus marcopoli</name>
    <dbReference type="NCBI Taxonomy" id="224129"/>
    <lineage>
        <taxon>Eukaryota</taxon>
        <taxon>Metazoa</taxon>
        <taxon>Ecdysozoa</taxon>
        <taxon>Arthropoda</taxon>
        <taxon>Hexapoda</taxon>
        <taxon>Insecta</taxon>
        <taxon>Pterygota</taxon>
        <taxon>Neoptera</taxon>
        <taxon>Endopterygota</taxon>
        <taxon>Coleoptera</taxon>
        <taxon>Polyphaga</taxon>
        <taxon>Elateriformia</taxon>
        <taxon>Buprestoidea</taxon>
        <taxon>Buprestidae</taxon>
        <taxon>Agrilinae</taxon>
        <taxon>Agrilus</taxon>
    </lineage>
</organism>
<accession>A0A7F5RH29</accession>
<dbReference type="Gene3D" id="3.30.420.10">
    <property type="entry name" value="Ribonuclease H-like superfamily/Ribonuclease H"/>
    <property type="match status" value="1"/>
</dbReference>
<dbReference type="RefSeq" id="XP_025835283.1">
    <property type="nucleotide sequence ID" value="XM_025979498.1"/>
</dbReference>
<evidence type="ECO:0000313" key="1">
    <source>
        <dbReference type="Proteomes" id="UP000192223"/>
    </source>
</evidence>
<dbReference type="GeneID" id="108742836"/>
<dbReference type="Pfam" id="PF01359">
    <property type="entry name" value="Transposase_1"/>
    <property type="match status" value="1"/>
</dbReference>
<dbReference type="GO" id="GO:0003676">
    <property type="term" value="F:nucleic acid binding"/>
    <property type="evidence" value="ECO:0007669"/>
    <property type="project" value="InterPro"/>
</dbReference>
<proteinExistence type="predicted"/>
<evidence type="ECO:0000313" key="2">
    <source>
        <dbReference type="RefSeq" id="XP_025835283.1"/>
    </source>
</evidence>
<dbReference type="InterPro" id="IPR052709">
    <property type="entry name" value="Transposase-MT_Hybrid"/>
</dbReference>
<dbReference type="PANTHER" id="PTHR46060">
    <property type="entry name" value="MARINER MOS1 TRANSPOSASE-LIKE PROTEIN"/>
    <property type="match status" value="1"/>
</dbReference>
<sequence>MSTREVIIGDKSGVYGYDVETKVQSSQRKLPHEPSSKKARAVMHREFLSQGKTVNKEYYLQIMRNLRKAIHRKARICGKTKIGFFLHHDDASAHTLLFVREFLVKNNTLIIPQPLYSPDQAPYDFFFFPKLKRLRYDCRDKDDTQEGAEQDHKK</sequence>
<protein>
    <submittedName>
        <fullName evidence="2">Uncharacterized protein LOC108742836</fullName>
    </submittedName>
</protein>
<dbReference type="Proteomes" id="UP000192223">
    <property type="component" value="Unplaced"/>
</dbReference>